<organism evidence="2 3">
    <name type="scientific">Blattamonas nauphoetae</name>
    <dbReference type="NCBI Taxonomy" id="2049346"/>
    <lineage>
        <taxon>Eukaryota</taxon>
        <taxon>Metamonada</taxon>
        <taxon>Preaxostyla</taxon>
        <taxon>Oxymonadida</taxon>
        <taxon>Blattamonas</taxon>
    </lineage>
</organism>
<feature type="transmembrane region" description="Helical" evidence="1">
    <location>
        <begin position="12"/>
        <end position="32"/>
    </location>
</feature>
<keyword evidence="1" id="KW-1133">Transmembrane helix</keyword>
<evidence type="ECO:0000313" key="2">
    <source>
        <dbReference type="EMBL" id="KAK2951124.1"/>
    </source>
</evidence>
<proteinExistence type="predicted"/>
<sequence length="77" mass="8656">MIKDSITQSVVQLISALNTEVSLFLIALFFTLKGGTDFTITFCREEQVEEVTEVTVEDKTADEDTAFEVESENELFV</sequence>
<keyword evidence="3" id="KW-1185">Reference proteome</keyword>
<evidence type="ECO:0000256" key="1">
    <source>
        <dbReference type="SAM" id="Phobius"/>
    </source>
</evidence>
<reference evidence="2 3" key="1">
    <citation type="journal article" date="2022" name="bioRxiv">
        <title>Genomics of Preaxostyla Flagellates Illuminates Evolutionary Transitions and the Path Towards Mitochondrial Loss.</title>
        <authorList>
            <person name="Novak L.V.F."/>
            <person name="Treitli S.C."/>
            <person name="Pyrih J."/>
            <person name="Halakuc P."/>
            <person name="Pipaliya S.V."/>
            <person name="Vacek V."/>
            <person name="Brzon O."/>
            <person name="Soukal P."/>
            <person name="Eme L."/>
            <person name="Dacks J.B."/>
            <person name="Karnkowska A."/>
            <person name="Elias M."/>
            <person name="Hampl V."/>
        </authorList>
    </citation>
    <scope>NUCLEOTIDE SEQUENCE [LARGE SCALE GENOMIC DNA]</scope>
    <source>
        <strain evidence="2">NAU3</strain>
        <tissue evidence="2">Gut</tissue>
    </source>
</reference>
<name>A0ABQ9XHE4_9EUKA</name>
<comment type="caution">
    <text evidence="2">The sequence shown here is derived from an EMBL/GenBank/DDBJ whole genome shotgun (WGS) entry which is preliminary data.</text>
</comment>
<keyword evidence="1" id="KW-0472">Membrane</keyword>
<gene>
    <name evidence="2" type="ORF">BLNAU_13967</name>
</gene>
<keyword evidence="1" id="KW-0812">Transmembrane</keyword>
<protein>
    <submittedName>
        <fullName evidence="2">Uncharacterized protein</fullName>
    </submittedName>
</protein>
<evidence type="ECO:0000313" key="3">
    <source>
        <dbReference type="Proteomes" id="UP001281761"/>
    </source>
</evidence>
<accession>A0ABQ9XHE4</accession>
<dbReference type="EMBL" id="JARBJD010000124">
    <property type="protein sequence ID" value="KAK2951124.1"/>
    <property type="molecule type" value="Genomic_DNA"/>
</dbReference>
<dbReference type="Proteomes" id="UP001281761">
    <property type="component" value="Unassembled WGS sequence"/>
</dbReference>